<feature type="region of interest" description="Disordered" evidence="1">
    <location>
        <begin position="118"/>
        <end position="139"/>
    </location>
</feature>
<protein>
    <submittedName>
        <fullName evidence="2">PAAR domain-containing protein</fullName>
    </submittedName>
</protein>
<evidence type="ECO:0000313" key="2">
    <source>
        <dbReference type="EMBL" id="MFH8135043.1"/>
    </source>
</evidence>
<sequence length="486" mass="51614">MLKGIVLCQGDKTTCGGKIIAGSAHGVAFNKPQAQEGDPVTCGKDGKTYKIIGGIAFYTSGSENKRIAGSLDSYSSCPCKAKFLPANSYPVYIKEEPSGLPPTDLAAAAALPAALLTQTKPEPAQHAQAAKKERRSDKREGIDAGFAVIPYGGTTEAWQRLLFTENPPAGAKELFATLNGAGERYKAGSIMLLVDPEKQDDAQIAHMKAAKARVDAALAPLSIKQANFLYKYKDTIEMFAAAATTANDVVGYSGKVTEAVKGYFEKVEKILIEIEKTYKNQYITNGTLIGEQFFIERRRLFGQLDSVLKMFMKHRFMFNEYTDLKSALGLSSRSITHRWNETGVSDIEGYATHIEKLAKYVKWMETAGKIGIGLAALDTAAKITEACTVGRDCAKTSFTSIGEFSGSLVGGSVGAKIISAGAANTVCALVLGAATIEAGGAGALLCTLSVSGGIAYGSDKAFGWMGQTGGNFIGEQLGLYEITNDD</sequence>
<dbReference type="InterPro" id="IPR008727">
    <property type="entry name" value="PAAR_motif"/>
</dbReference>
<dbReference type="RefSeq" id="WP_397215360.1">
    <property type="nucleotide sequence ID" value="NZ_JBGFSN010000004.1"/>
</dbReference>
<dbReference type="EMBL" id="JBGFSN010000004">
    <property type="protein sequence ID" value="MFH8135043.1"/>
    <property type="molecule type" value="Genomic_DNA"/>
</dbReference>
<dbReference type="CDD" id="cd14744">
    <property type="entry name" value="PAAR_CT_2"/>
    <property type="match status" value="1"/>
</dbReference>
<comment type="caution">
    <text evidence="2">The sequence shown here is derived from an EMBL/GenBank/DDBJ whole genome shotgun (WGS) entry which is preliminary data.</text>
</comment>
<name>A0ABW7PXI4_9GAMM</name>
<evidence type="ECO:0000313" key="3">
    <source>
        <dbReference type="Proteomes" id="UP001611251"/>
    </source>
</evidence>
<feature type="compositionally biased region" description="Basic and acidic residues" evidence="1">
    <location>
        <begin position="130"/>
        <end position="139"/>
    </location>
</feature>
<proteinExistence type="predicted"/>
<organism evidence="2 3">
    <name type="scientific">Pantoea osteomyelitidis</name>
    <dbReference type="NCBI Taxonomy" id="3230026"/>
    <lineage>
        <taxon>Bacteria</taxon>
        <taxon>Pseudomonadati</taxon>
        <taxon>Pseudomonadota</taxon>
        <taxon>Gammaproteobacteria</taxon>
        <taxon>Enterobacterales</taxon>
        <taxon>Erwiniaceae</taxon>
        <taxon>Pantoea</taxon>
    </lineage>
</organism>
<keyword evidence="3" id="KW-1185">Reference proteome</keyword>
<dbReference type="Pfam" id="PF05488">
    <property type="entry name" value="PAAR_motif"/>
    <property type="match status" value="1"/>
</dbReference>
<accession>A0ABW7PXI4</accession>
<gene>
    <name evidence="2" type="ORF">ABU178_12780</name>
</gene>
<evidence type="ECO:0000256" key="1">
    <source>
        <dbReference type="SAM" id="MobiDB-lite"/>
    </source>
</evidence>
<reference evidence="2 3" key="1">
    <citation type="submission" date="2024-08" db="EMBL/GenBank/DDBJ databases">
        <title>Pantoea ronii - a newly identified human opportunistic pathogen.</title>
        <authorList>
            <person name="Keidar-Friedman D."/>
            <person name="Sorek N."/>
            <person name="Leshin-Carmel D."/>
            <person name="Tsur A."/>
            <person name="Amsalem M."/>
            <person name="Tolkach D."/>
            <person name="Brosh-Nissimov T."/>
        </authorList>
    </citation>
    <scope>NUCLEOTIDE SEQUENCE [LARGE SCALE GENOMIC DNA]</scope>
    <source>
        <strain evidence="2 3">AA23256</strain>
    </source>
</reference>
<dbReference type="Proteomes" id="UP001611251">
    <property type="component" value="Unassembled WGS sequence"/>
</dbReference>